<dbReference type="RefSeq" id="WP_137607422.1">
    <property type="nucleotide sequence ID" value="NZ_BJDH01000005.1"/>
</dbReference>
<accession>A0ABW1UFV6</accession>
<protein>
    <recommendedName>
        <fullName evidence="4">Poly-beta-1,6-N-acetyl-D-glucosamine biosynthesis protein PgaD</fullName>
    </recommendedName>
</protein>
<evidence type="ECO:0000256" key="1">
    <source>
        <dbReference type="SAM" id="Phobius"/>
    </source>
</evidence>
<feature type="transmembrane region" description="Helical" evidence="1">
    <location>
        <begin position="81"/>
        <end position="102"/>
    </location>
</feature>
<dbReference type="EMBL" id="JBHSSB010000004">
    <property type="protein sequence ID" value="MFC6293906.1"/>
    <property type="molecule type" value="Genomic_DNA"/>
</dbReference>
<proteinExistence type="predicted"/>
<keyword evidence="1" id="KW-0472">Membrane</keyword>
<keyword evidence="1" id="KW-0812">Transmembrane</keyword>
<reference evidence="3" key="1">
    <citation type="journal article" date="2019" name="Int. J. Syst. Evol. Microbiol.">
        <title>The Global Catalogue of Microorganisms (GCM) 10K type strain sequencing project: providing services to taxonomists for standard genome sequencing and annotation.</title>
        <authorList>
            <consortium name="The Broad Institute Genomics Platform"/>
            <consortium name="The Broad Institute Genome Sequencing Center for Infectious Disease"/>
            <person name="Wu L."/>
            <person name="Ma J."/>
        </authorList>
    </citation>
    <scope>NUCLEOTIDE SEQUENCE [LARGE SCALE GENOMIC DNA]</scope>
    <source>
        <strain evidence="3">CCM 8934</strain>
    </source>
</reference>
<dbReference type="Proteomes" id="UP001596227">
    <property type="component" value="Unassembled WGS sequence"/>
</dbReference>
<comment type="caution">
    <text evidence="2">The sequence shown here is derived from an EMBL/GenBank/DDBJ whole genome shotgun (WGS) entry which is preliminary data.</text>
</comment>
<feature type="transmembrane region" description="Helical" evidence="1">
    <location>
        <begin position="34"/>
        <end position="61"/>
    </location>
</feature>
<keyword evidence="1" id="KW-1133">Transmembrane helix</keyword>
<keyword evidence="3" id="KW-1185">Reference proteome</keyword>
<evidence type="ECO:0000313" key="3">
    <source>
        <dbReference type="Proteomes" id="UP001596227"/>
    </source>
</evidence>
<organism evidence="2 3">
    <name type="scientific">Lactiplantibacillus daoliensis</name>
    <dbReference type="NCBI Taxonomy" id="2559916"/>
    <lineage>
        <taxon>Bacteria</taxon>
        <taxon>Bacillati</taxon>
        <taxon>Bacillota</taxon>
        <taxon>Bacilli</taxon>
        <taxon>Lactobacillales</taxon>
        <taxon>Lactobacillaceae</taxon>
        <taxon>Lactiplantibacillus</taxon>
    </lineage>
</organism>
<evidence type="ECO:0000313" key="2">
    <source>
        <dbReference type="EMBL" id="MFC6293906.1"/>
    </source>
</evidence>
<gene>
    <name evidence="2" type="ORF">ACFQH1_01475</name>
</gene>
<name>A0ABW1UFV6_9LACO</name>
<evidence type="ECO:0008006" key="4">
    <source>
        <dbReference type="Google" id="ProtNLM"/>
    </source>
</evidence>
<sequence length="172" mass="20860">MSEKETKQPLDKNDIMKQYVIDNYFDKGHLWTKVWQTVMAIVFWICVAIPVYWTISSTLLINNQRFLHAWRYEEGRTLFYFFDRFFIIAFIILAVIVIISTIHNNHRVKQHVEKAIQYDEPKMLARKQHLEAFYTARFGNKEFRENVRSYHVKPEQNLAVNEIHDLYKEEEK</sequence>